<dbReference type="AlphaFoldDB" id="A0A9P9GPZ7"/>
<reference evidence="1" key="1">
    <citation type="journal article" date="2021" name="Nat. Commun.">
        <title>Genetic determinants of endophytism in the Arabidopsis root mycobiome.</title>
        <authorList>
            <person name="Mesny F."/>
            <person name="Miyauchi S."/>
            <person name="Thiergart T."/>
            <person name="Pickel B."/>
            <person name="Atanasova L."/>
            <person name="Karlsson M."/>
            <person name="Huettel B."/>
            <person name="Barry K.W."/>
            <person name="Haridas S."/>
            <person name="Chen C."/>
            <person name="Bauer D."/>
            <person name="Andreopoulos W."/>
            <person name="Pangilinan J."/>
            <person name="LaButti K."/>
            <person name="Riley R."/>
            <person name="Lipzen A."/>
            <person name="Clum A."/>
            <person name="Drula E."/>
            <person name="Henrissat B."/>
            <person name="Kohler A."/>
            <person name="Grigoriev I.V."/>
            <person name="Martin F.M."/>
            <person name="Hacquard S."/>
        </authorList>
    </citation>
    <scope>NUCLEOTIDE SEQUENCE</scope>
    <source>
        <strain evidence="1">FSSC 5 MPI-SDFR-AT-0091</strain>
    </source>
</reference>
<evidence type="ECO:0000313" key="1">
    <source>
        <dbReference type="EMBL" id="KAH7243006.1"/>
    </source>
</evidence>
<evidence type="ECO:0000313" key="2">
    <source>
        <dbReference type="Proteomes" id="UP000736672"/>
    </source>
</evidence>
<name>A0A9P9GPZ7_FUSSL</name>
<dbReference type="OrthoDB" id="2993351at2759"/>
<keyword evidence="2" id="KW-1185">Reference proteome</keyword>
<sequence length="364" mass="40603">MSGDSQPVTEYSESALDILPPLSVLGATLRPGISIFPDSPNRNILDGTDSFIEVGYGSSSSILHKPGREKVVKKRHPYYSIVGGLVSAVVKETEMTMEVHQVFDTYKSRSNIPIKVPRNVKAITDWVTLLDTGSHSYGLPHPFCITPAIEMDMIYPLSKAVGRALIQQFHPKLAGSTMDPYIVEEILNQQGNQHCLVQPCLGPNTHSRKPGDFSLGDLELSLSDMRDIGMDSSGLAQAIGQAFSLLHYRCWLYGEGVQFAFGTSPTKKPFQNTSYTVDLYLFDFGDCDRITSREDTHTLSLDIVKEMLEPNIRKFIPSPLKSPTLFKIFKDAHIDHATKALDNKCTTPHNVMKHYERRAARQFL</sequence>
<dbReference type="PANTHER" id="PTHR40780:SF2">
    <property type="entry name" value="DUF3669 DOMAIN-CONTAINING PROTEIN"/>
    <property type="match status" value="1"/>
</dbReference>
<dbReference type="PANTHER" id="PTHR40780">
    <property type="entry name" value="DUF3669 DOMAIN-CONTAINING PROTEIN"/>
    <property type="match status" value="1"/>
</dbReference>
<organism evidence="1 2">
    <name type="scientific">Fusarium solani</name>
    <name type="common">Filamentous fungus</name>
    <dbReference type="NCBI Taxonomy" id="169388"/>
    <lineage>
        <taxon>Eukaryota</taxon>
        <taxon>Fungi</taxon>
        <taxon>Dikarya</taxon>
        <taxon>Ascomycota</taxon>
        <taxon>Pezizomycotina</taxon>
        <taxon>Sordariomycetes</taxon>
        <taxon>Hypocreomycetidae</taxon>
        <taxon>Hypocreales</taxon>
        <taxon>Nectriaceae</taxon>
        <taxon>Fusarium</taxon>
        <taxon>Fusarium solani species complex</taxon>
    </lineage>
</organism>
<protein>
    <submittedName>
        <fullName evidence="1">Uncharacterized protein</fullName>
    </submittedName>
</protein>
<gene>
    <name evidence="1" type="ORF">B0J15DRAFT_403980</name>
</gene>
<proteinExistence type="predicted"/>
<dbReference type="EMBL" id="JAGTJS010000019">
    <property type="protein sequence ID" value="KAH7243006.1"/>
    <property type="molecule type" value="Genomic_DNA"/>
</dbReference>
<dbReference type="Proteomes" id="UP000736672">
    <property type="component" value="Unassembled WGS sequence"/>
</dbReference>
<accession>A0A9P9GPZ7</accession>
<comment type="caution">
    <text evidence="1">The sequence shown here is derived from an EMBL/GenBank/DDBJ whole genome shotgun (WGS) entry which is preliminary data.</text>
</comment>